<proteinExistence type="predicted"/>
<dbReference type="WBParaSite" id="ES5_v2.g8216.t1">
    <property type="protein sequence ID" value="ES5_v2.g8216.t1"/>
    <property type="gene ID" value="ES5_v2.g8216"/>
</dbReference>
<reference evidence="2" key="1">
    <citation type="submission" date="2022-11" db="UniProtKB">
        <authorList>
            <consortium name="WormBaseParasite"/>
        </authorList>
    </citation>
    <scope>IDENTIFICATION</scope>
</reference>
<dbReference type="Proteomes" id="UP000887579">
    <property type="component" value="Unplaced"/>
</dbReference>
<name>A0AC34GU42_9BILA</name>
<protein>
    <submittedName>
        <fullName evidence="2">Uncharacterized protein</fullName>
    </submittedName>
</protein>
<organism evidence="1 2">
    <name type="scientific">Panagrolaimus sp. ES5</name>
    <dbReference type="NCBI Taxonomy" id="591445"/>
    <lineage>
        <taxon>Eukaryota</taxon>
        <taxon>Metazoa</taxon>
        <taxon>Ecdysozoa</taxon>
        <taxon>Nematoda</taxon>
        <taxon>Chromadorea</taxon>
        <taxon>Rhabditida</taxon>
        <taxon>Tylenchina</taxon>
        <taxon>Panagrolaimomorpha</taxon>
        <taxon>Panagrolaimoidea</taxon>
        <taxon>Panagrolaimidae</taxon>
        <taxon>Panagrolaimus</taxon>
    </lineage>
</organism>
<evidence type="ECO:0000313" key="1">
    <source>
        <dbReference type="Proteomes" id="UP000887579"/>
    </source>
</evidence>
<sequence>MSSSVEGSEIVNISNGETKFIKQRLPVGYVCHAVRTNSGMQYVYDVFCSFLNPQEIELSPSHKCFAVRLSDCKVIQRTAGNNEFFYLQAPSFHFQIYNVLQTFNRYVSLKEYLAENGVNGSLDCWITPVRCTKDASEWVLVPSFFVPKPLYMYSKLFEKMEVMLSNIYTTADSKKGLGVVVGVGKIAVQQELINCSAKFELGSTRVCVYTVIEVVGIKTVLLVKSIPVKLKRRYVETFVTPGGSVLIKTIVKNPFVGQPIELAQRPSGPETQPRLVPPSFNYSRHPFFGKIVFSTKMVWSAPTLKVIIGGAVNSNCTEKKSASVNRSFLIQHHILAIHDSERYLRLPDVPDEMFDSKNYLIENGVPLWSERLDKKKNPSNQLVSLQLLRECCIEGRYLSNQFIKNSESKYTYLSAAEAERKKRETEDDYYVTNPYDQISRYEM</sequence>
<evidence type="ECO:0000313" key="2">
    <source>
        <dbReference type="WBParaSite" id="ES5_v2.g8216.t1"/>
    </source>
</evidence>
<accession>A0AC34GU42</accession>